<evidence type="ECO:0000256" key="3">
    <source>
        <dbReference type="ARBA" id="ARBA00022679"/>
    </source>
</evidence>
<keyword evidence="2" id="KW-0723">Serine/threonine-protein kinase</keyword>
<keyword evidence="4 7" id="KW-0547">Nucleotide-binding</keyword>
<evidence type="ECO:0000313" key="12">
    <source>
        <dbReference type="Proteomes" id="UP001143474"/>
    </source>
</evidence>
<dbReference type="PROSITE" id="PS50011">
    <property type="entry name" value="PROTEIN_KINASE_DOM"/>
    <property type="match status" value="1"/>
</dbReference>
<dbReference type="CDD" id="cd14014">
    <property type="entry name" value="STKc_PknB_like"/>
    <property type="match status" value="1"/>
</dbReference>
<proteinExistence type="predicted"/>
<dbReference type="SUPFAM" id="SSF56112">
    <property type="entry name" value="Protein kinase-like (PK-like)"/>
    <property type="match status" value="1"/>
</dbReference>
<keyword evidence="12" id="KW-1185">Reference proteome</keyword>
<keyword evidence="5" id="KW-0418">Kinase</keyword>
<evidence type="ECO:0000256" key="5">
    <source>
        <dbReference type="ARBA" id="ARBA00022777"/>
    </source>
</evidence>
<dbReference type="GO" id="GO:0005524">
    <property type="term" value="F:ATP binding"/>
    <property type="evidence" value="ECO:0007669"/>
    <property type="project" value="UniProtKB-UniRule"/>
</dbReference>
<evidence type="ECO:0000256" key="2">
    <source>
        <dbReference type="ARBA" id="ARBA00022527"/>
    </source>
</evidence>
<dbReference type="Gene3D" id="1.10.510.10">
    <property type="entry name" value="Transferase(Phosphotransferase) domain 1"/>
    <property type="match status" value="1"/>
</dbReference>
<name>A0A9W6I4V3_9ACTN</name>
<dbReference type="GO" id="GO:0004674">
    <property type="term" value="F:protein serine/threonine kinase activity"/>
    <property type="evidence" value="ECO:0007669"/>
    <property type="project" value="UniProtKB-KW"/>
</dbReference>
<dbReference type="PROSITE" id="PS00107">
    <property type="entry name" value="PROTEIN_KINASE_ATP"/>
    <property type="match status" value="1"/>
</dbReference>
<dbReference type="InterPro" id="IPR011009">
    <property type="entry name" value="Kinase-like_dom_sf"/>
</dbReference>
<evidence type="ECO:0000313" key="11">
    <source>
        <dbReference type="EMBL" id="GLK12120.1"/>
    </source>
</evidence>
<dbReference type="InterPro" id="IPR000719">
    <property type="entry name" value="Prot_kinase_dom"/>
</dbReference>
<dbReference type="Pfam" id="PF00069">
    <property type="entry name" value="Pkinase"/>
    <property type="match status" value="1"/>
</dbReference>
<feature type="binding site" evidence="7">
    <location>
        <position position="43"/>
    </location>
    <ligand>
        <name>ATP</name>
        <dbReference type="ChEBI" id="CHEBI:30616"/>
    </ligand>
</feature>
<keyword evidence="9" id="KW-0472">Membrane</keyword>
<evidence type="ECO:0000256" key="1">
    <source>
        <dbReference type="ARBA" id="ARBA00012513"/>
    </source>
</evidence>
<dbReference type="Proteomes" id="UP001143474">
    <property type="component" value="Unassembled WGS sequence"/>
</dbReference>
<evidence type="ECO:0000259" key="10">
    <source>
        <dbReference type="PROSITE" id="PS50011"/>
    </source>
</evidence>
<evidence type="ECO:0000256" key="4">
    <source>
        <dbReference type="ARBA" id="ARBA00022741"/>
    </source>
</evidence>
<dbReference type="RefSeq" id="WP_271220456.1">
    <property type="nucleotide sequence ID" value="NZ_BSEV01000014.1"/>
</dbReference>
<reference evidence="11" key="1">
    <citation type="journal article" date="2014" name="Int. J. Syst. Evol. Microbiol.">
        <title>Complete genome sequence of Corynebacterium casei LMG S-19264T (=DSM 44701T), isolated from a smear-ripened cheese.</title>
        <authorList>
            <consortium name="US DOE Joint Genome Institute (JGI-PGF)"/>
            <person name="Walter F."/>
            <person name="Albersmeier A."/>
            <person name="Kalinowski J."/>
            <person name="Ruckert C."/>
        </authorList>
    </citation>
    <scope>NUCLEOTIDE SEQUENCE</scope>
    <source>
        <strain evidence="11">VKM Ac-2007</strain>
    </source>
</reference>
<dbReference type="PROSITE" id="PS00108">
    <property type="entry name" value="PROTEIN_KINASE_ST"/>
    <property type="match status" value="1"/>
</dbReference>
<dbReference type="PANTHER" id="PTHR43289">
    <property type="entry name" value="MITOGEN-ACTIVATED PROTEIN KINASE KINASE KINASE 20-RELATED"/>
    <property type="match status" value="1"/>
</dbReference>
<protein>
    <recommendedName>
        <fullName evidence="1">non-specific serine/threonine protein kinase</fullName>
        <ecNumber evidence="1">2.7.11.1</ecNumber>
    </recommendedName>
</protein>
<feature type="transmembrane region" description="Helical" evidence="9">
    <location>
        <begin position="305"/>
        <end position="328"/>
    </location>
</feature>
<feature type="compositionally biased region" description="Low complexity" evidence="8">
    <location>
        <begin position="347"/>
        <end position="371"/>
    </location>
</feature>
<accession>A0A9W6I4V3</accession>
<feature type="region of interest" description="Disordered" evidence="8">
    <location>
        <begin position="334"/>
        <end position="384"/>
    </location>
</feature>
<evidence type="ECO:0000256" key="7">
    <source>
        <dbReference type="PROSITE-ProRule" id="PRU10141"/>
    </source>
</evidence>
<dbReference type="PANTHER" id="PTHR43289:SF6">
    <property type="entry name" value="SERINE_THREONINE-PROTEIN KINASE NEKL-3"/>
    <property type="match status" value="1"/>
</dbReference>
<keyword evidence="3" id="KW-0808">Transferase</keyword>
<organism evidence="11 12">
    <name type="scientific">Streptosporangium carneum</name>
    <dbReference type="NCBI Taxonomy" id="47481"/>
    <lineage>
        <taxon>Bacteria</taxon>
        <taxon>Bacillati</taxon>
        <taxon>Actinomycetota</taxon>
        <taxon>Actinomycetes</taxon>
        <taxon>Streptosporangiales</taxon>
        <taxon>Streptosporangiaceae</taxon>
        <taxon>Streptosporangium</taxon>
    </lineage>
</organism>
<evidence type="ECO:0000256" key="8">
    <source>
        <dbReference type="SAM" id="MobiDB-lite"/>
    </source>
</evidence>
<feature type="region of interest" description="Disordered" evidence="8">
    <location>
        <begin position="265"/>
        <end position="305"/>
    </location>
</feature>
<keyword evidence="9" id="KW-1133">Transmembrane helix</keyword>
<feature type="domain" description="Protein kinase" evidence="10">
    <location>
        <begin position="14"/>
        <end position="264"/>
    </location>
</feature>
<keyword evidence="9" id="KW-0812">Transmembrane</keyword>
<sequence length="537" mass="57746">MTYPHSERVVAGRYRLLRELGRGGMGVVWEGYDTLLDRPVAVKEVLLPSNLAPAEHERQLARTSREARTAARLNHRNIVAVYDVAEQDGRPWIIMELVRARGLDEAGLLPVRQVADIGRQVLSALQAAHEAGILHRDVKPSNILLAPDGRAVLTDFGIATVEGDTSLTQTGMVTGSPSFLPPERATNADAGPWSDLWALGATLYAALLGHGPFERRDAIATLGALLTEEPDFSRVPPAMHEVLSGLLQRDPGRRLSAEQADLLLAQAADDPSGTAPRRTGRLPTGQAPTATMPARRRRKRQSGGGGKVALVVAAVVVLAGGGAAAVAMTSSGETAAPPAAQERQPDPSSSPTAVVATATTSPVSESPSPRVTRSRPAETAARLRTWRARAPENWSIRYPASWKGDWAPETGYTQWLRPDGMAHMSVEVLPGPLESLETVQRTVKENAAQWSEIGADRTTRIPLAYGTGLQWEFNWKATDVGGVPWASPGTNYHEISRFIAVGDTVMVLSWATSSAEWKSQVPLMNQVFASFQPRGGE</sequence>
<dbReference type="EC" id="2.7.11.1" evidence="1"/>
<evidence type="ECO:0000256" key="9">
    <source>
        <dbReference type="SAM" id="Phobius"/>
    </source>
</evidence>
<dbReference type="AlphaFoldDB" id="A0A9W6I4V3"/>
<evidence type="ECO:0000256" key="6">
    <source>
        <dbReference type="ARBA" id="ARBA00022840"/>
    </source>
</evidence>
<gene>
    <name evidence="11" type="ORF">GCM10017600_55280</name>
</gene>
<dbReference type="EMBL" id="BSEV01000014">
    <property type="protein sequence ID" value="GLK12120.1"/>
    <property type="molecule type" value="Genomic_DNA"/>
</dbReference>
<dbReference type="InterPro" id="IPR008271">
    <property type="entry name" value="Ser/Thr_kinase_AS"/>
</dbReference>
<reference evidence="11" key="2">
    <citation type="submission" date="2023-01" db="EMBL/GenBank/DDBJ databases">
        <authorList>
            <person name="Sun Q."/>
            <person name="Evtushenko L."/>
        </authorList>
    </citation>
    <scope>NUCLEOTIDE SEQUENCE</scope>
    <source>
        <strain evidence="11">VKM Ac-2007</strain>
    </source>
</reference>
<keyword evidence="6 7" id="KW-0067">ATP-binding</keyword>
<dbReference type="InterPro" id="IPR017441">
    <property type="entry name" value="Protein_kinase_ATP_BS"/>
</dbReference>
<comment type="caution">
    <text evidence="11">The sequence shown here is derived from an EMBL/GenBank/DDBJ whole genome shotgun (WGS) entry which is preliminary data.</text>
</comment>
<dbReference type="SMART" id="SM00220">
    <property type="entry name" value="S_TKc"/>
    <property type="match status" value="1"/>
</dbReference>
<dbReference type="Gene3D" id="3.30.200.20">
    <property type="entry name" value="Phosphorylase Kinase, domain 1"/>
    <property type="match status" value="1"/>
</dbReference>